<sequence length="210" mass="24199">MPETHSVAWNRTYYFRQLYKPEKKDGRHIGPSWMSQEDCPIRLRGYTEIVMGDIAPKLRKKIGVTIRRGYQLEKNTQLPWVLRPIEKHNDVAPIRIGYVGKTEFILFMPTAELAVDLQKELHALTVMTEVFSGQGIRARGTKVTCNISSRSDAKGKQAHLRSAFKELRPAIDDHMALWAREREKVAEWCANDKSVIRIPFDTHKDKANAK</sequence>
<accession>A0A3B0ZG34</accession>
<reference evidence="1" key="1">
    <citation type="submission" date="2018-06" db="EMBL/GenBank/DDBJ databases">
        <authorList>
            <person name="Zhirakovskaya E."/>
        </authorList>
    </citation>
    <scope>NUCLEOTIDE SEQUENCE</scope>
</reference>
<proteinExistence type="predicted"/>
<organism evidence="1">
    <name type="scientific">hydrothermal vent metagenome</name>
    <dbReference type="NCBI Taxonomy" id="652676"/>
    <lineage>
        <taxon>unclassified sequences</taxon>
        <taxon>metagenomes</taxon>
        <taxon>ecological metagenomes</taxon>
    </lineage>
</organism>
<dbReference type="AlphaFoldDB" id="A0A3B0ZG34"/>
<gene>
    <name evidence="1" type="ORF">MNBD_GAMMA15-1663</name>
</gene>
<dbReference type="EMBL" id="UOFN01000117">
    <property type="protein sequence ID" value="VAW79646.1"/>
    <property type="molecule type" value="Genomic_DNA"/>
</dbReference>
<evidence type="ECO:0000313" key="1">
    <source>
        <dbReference type="EMBL" id="VAW79646.1"/>
    </source>
</evidence>
<protein>
    <submittedName>
        <fullName evidence="1">Uncharacterized protein</fullName>
    </submittedName>
</protein>
<name>A0A3B0ZG34_9ZZZZ</name>